<sequence length="70" mass="7708">MKKPIFMMMLAAGLFAFASCDSATENKTEEQAEQVEESAEERGEQIEEAGEEKADQMEDAADNMDTTAVQ</sequence>
<organism evidence="3 4">
    <name type="scientific">Pontibacter fetidus</name>
    <dbReference type="NCBI Taxonomy" id="2700082"/>
    <lineage>
        <taxon>Bacteria</taxon>
        <taxon>Pseudomonadati</taxon>
        <taxon>Bacteroidota</taxon>
        <taxon>Cytophagia</taxon>
        <taxon>Cytophagales</taxon>
        <taxon>Hymenobacteraceae</taxon>
        <taxon>Pontibacter</taxon>
    </lineage>
</organism>
<keyword evidence="4" id="KW-1185">Reference proteome</keyword>
<evidence type="ECO:0000313" key="3">
    <source>
        <dbReference type="EMBL" id="NDK54720.1"/>
    </source>
</evidence>
<evidence type="ECO:0000313" key="4">
    <source>
        <dbReference type="Proteomes" id="UP000478546"/>
    </source>
</evidence>
<dbReference type="EMBL" id="JAAEAA010000002">
    <property type="protein sequence ID" value="NDK54720.1"/>
    <property type="molecule type" value="Genomic_DNA"/>
</dbReference>
<reference evidence="3 4" key="1">
    <citation type="submission" date="2020-01" db="EMBL/GenBank/DDBJ databases">
        <authorList>
            <person name="Kim M.K."/>
        </authorList>
    </citation>
    <scope>NUCLEOTIDE SEQUENCE [LARGE SCALE GENOMIC DNA]</scope>
    <source>
        <strain evidence="3 4">BT213</strain>
    </source>
</reference>
<evidence type="ECO:0000256" key="2">
    <source>
        <dbReference type="SAM" id="SignalP"/>
    </source>
</evidence>
<proteinExistence type="predicted"/>
<dbReference type="PROSITE" id="PS51257">
    <property type="entry name" value="PROKAR_LIPOPROTEIN"/>
    <property type="match status" value="1"/>
</dbReference>
<dbReference type="RefSeq" id="WP_162344766.1">
    <property type="nucleotide sequence ID" value="NZ_JAAEAA010000002.1"/>
</dbReference>
<feature type="signal peptide" evidence="2">
    <location>
        <begin position="1"/>
        <end position="18"/>
    </location>
</feature>
<feature type="region of interest" description="Disordered" evidence="1">
    <location>
        <begin position="24"/>
        <end position="70"/>
    </location>
</feature>
<gene>
    <name evidence="3" type="ORF">GWO68_02210</name>
</gene>
<comment type="caution">
    <text evidence="3">The sequence shown here is derived from an EMBL/GenBank/DDBJ whole genome shotgun (WGS) entry which is preliminary data.</text>
</comment>
<accession>A0A6B2H4M5</accession>
<protein>
    <submittedName>
        <fullName evidence="3">Uncharacterized protein</fullName>
    </submittedName>
</protein>
<dbReference type="AlphaFoldDB" id="A0A6B2H4M5"/>
<evidence type="ECO:0000256" key="1">
    <source>
        <dbReference type="SAM" id="MobiDB-lite"/>
    </source>
</evidence>
<keyword evidence="2" id="KW-0732">Signal</keyword>
<feature type="compositionally biased region" description="Basic and acidic residues" evidence="1">
    <location>
        <begin position="40"/>
        <end position="56"/>
    </location>
</feature>
<dbReference type="Proteomes" id="UP000478546">
    <property type="component" value="Unassembled WGS sequence"/>
</dbReference>
<name>A0A6B2H4M5_9BACT</name>
<feature type="chain" id="PRO_5025417544" evidence="2">
    <location>
        <begin position="19"/>
        <end position="70"/>
    </location>
</feature>